<dbReference type="KEGG" id="aup:AsAng_0064770"/>
<feature type="chain" id="PRO_5037964207" description="BON domain-containing protein" evidence="1">
    <location>
        <begin position="24"/>
        <end position="130"/>
    </location>
</feature>
<evidence type="ECO:0008006" key="4">
    <source>
        <dbReference type="Google" id="ProtNLM"/>
    </source>
</evidence>
<dbReference type="EMBL" id="AP026869">
    <property type="protein sequence ID" value="BDS15693.1"/>
    <property type="molecule type" value="Genomic_DNA"/>
</dbReference>
<reference evidence="2" key="1">
    <citation type="submission" date="2022-09" db="EMBL/GenBank/DDBJ databases">
        <title>Aureispira anguillicida sp. nov., isolated from Leptocephalus of Japanese eel Anguilla japonica.</title>
        <authorList>
            <person name="Yuasa K."/>
            <person name="Mekata T."/>
            <person name="Ikunari K."/>
        </authorList>
    </citation>
    <scope>NUCLEOTIDE SEQUENCE</scope>
    <source>
        <strain evidence="2">EL160426</strain>
        <plasmid evidence="2">pAUEb</plasmid>
    </source>
</reference>
<evidence type="ECO:0000313" key="3">
    <source>
        <dbReference type="Proteomes" id="UP001060919"/>
    </source>
</evidence>
<keyword evidence="2" id="KW-0614">Plasmid</keyword>
<dbReference type="RefSeq" id="WP_264793729.1">
    <property type="nucleotide sequence ID" value="NZ_AP026869.1"/>
</dbReference>
<dbReference type="Proteomes" id="UP001060919">
    <property type="component" value="Plasmid pAUEb"/>
</dbReference>
<geneLocation type="plasmid" evidence="2 3">
    <name>pAUEb</name>
</geneLocation>
<protein>
    <recommendedName>
        <fullName evidence="4">BON domain-containing protein</fullName>
    </recommendedName>
</protein>
<evidence type="ECO:0000313" key="2">
    <source>
        <dbReference type="EMBL" id="BDS15693.1"/>
    </source>
</evidence>
<sequence length="130" mass="13956">MKTLKKIIVLSFFLLGLQVAAFAQTACEFIGEISIDAVERGAFLACSKSGNPAACSIALAAHACGQDPACSGLVKHFTQKGCEYTVKVVGSKLKLYGKASKEKIEELKETYDVLNTVSGIKWLENRLLGL</sequence>
<evidence type="ECO:0000256" key="1">
    <source>
        <dbReference type="SAM" id="SignalP"/>
    </source>
</evidence>
<name>A0A915YMT4_9BACT</name>
<keyword evidence="3" id="KW-1185">Reference proteome</keyword>
<proteinExistence type="predicted"/>
<gene>
    <name evidence="2" type="ORF">AsAng_0064770</name>
</gene>
<feature type="signal peptide" evidence="1">
    <location>
        <begin position="1"/>
        <end position="23"/>
    </location>
</feature>
<dbReference type="AlphaFoldDB" id="A0A915YMT4"/>
<accession>A0A915YMT4</accession>
<keyword evidence="1" id="KW-0732">Signal</keyword>
<organism evidence="2 3">
    <name type="scientific">Aureispira anguillae</name>
    <dbReference type="NCBI Taxonomy" id="2864201"/>
    <lineage>
        <taxon>Bacteria</taxon>
        <taxon>Pseudomonadati</taxon>
        <taxon>Bacteroidota</taxon>
        <taxon>Saprospiria</taxon>
        <taxon>Saprospirales</taxon>
        <taxon>Saprospiraceae</taxon>
        <taxon>Aureispira</taxon>
    </lineage>
</organism>